<dbReference type="GO" id="GO:0071555">
    <property type="term" value="P:cell wall organization"/>
    <property type="evidence" value="ECO:0007669"/>
    <property type="project" value="TreeGrafter"/>
</dbReference>
<organism evidence="11 12">
    <name type="scientific">Talaromyces amestolkiae</name>
    <dbReference type="NCBI Taxonomy" id="1196081"/>
    <lineage>
        <taxon>Eukaryota</taxon>
        <taxon>Fungi</taxon>
        <taxon>Dikarya</taxon>
        <taxon>Ascomycota</taxon>
        <taxon>Pezizomycotina</taxon>
        <taxon>Eurotiomycetes</taxon>
        <taxon>Eurotiomycetidae</taxon>
        <taxon>Eurotiales</taxon>
        <taxon>Trichocomaceae</taxon>
        <taxon>Talaromyces</taxon>
        <taxon>Talaromyces sect. Talaromyces</taxon>
    </lineage>
</organism>
<sequence length="414" mass="45125">MKYGVLGIAALALLHFTDGHVHHHQQLSKRALRQQAANQPCPKVTLTNTVVVQLDQAGHTVDVQVQSARPSTTARFSDAASGQRVASTSSTSPATATATPKPAQSDRHVIPKPSALSHLPDPLSSNLLPDTSSTFLGQRSNYGISYSPYRADGTCKTQEEVNNDIRQLRQFSFVRFYGIDCNQAETVTHAARQHDMLVFAGLYDIDDIETDLQKIIDAADGDWSTFHTVSIGNELVNRGSKTPGEVVGTVNSARSILRQAGYEGPVVTVDTFNQMIAHPELCDESDYCAANCHAFFDSNQTPENAGPYVLEQARHVSKATKYGNKQVIITETGWPSAGEANGDAVPSRQNQLKAFKSLRQSFPDGGIVFFSAFDDKWKQDNAWTFGTEKHWGLYGLAKTASGFPDLIGPLEDEV</sequence>
<keyword evidence="8" id="KW-0326">Glycosidase</keyword>
<dbReference type="OrthoDB" id="941679at2759"/>
<evidence type="ECO:0000256" key="4">
    <source>
        <dbReference type="ARBA" id="ARBA00022525"/>
    </source>
</evidence>
<dbReference type="PANTHER" id="PTHR16631:SF14">
    <property type="entry name" value="FAMILY 17 GLUCOSIDASE SCW10-RELATED"/>
    <property type="match status" value="1"/>
</dbReference>
<dbReference type="STRING" id="1196081.A0A364KYX3"/>
<feature type="region of interest" description="Disordered" evidence="9">
    <location>
        <begin position="65"/>
        <end position="108"/>
    </location>
</feature>
<evidence type="ECO:0000256" key="10">
    <source>
        <dbReference type="SAM" id="SignalP"/>
    </source>
</evidence>
<dbReference type="GeneID" id="63793962"/>
<dbReference type="RefSeq" id="XP_040733250.1">
    <property type="nucleotide sequence ID" value="XM_040877145.1"/>
</dbReference>
<dbReference type="InterPro" id="IPR000490">
    <property type="entry name" value="Glyco_hydro_17"/>
</dbReference>
<evidence type="ECO:0000256" key="1">
    <source>
        <dbReference type="ARBA" id="ARBA00004191"/>
    </source>
</evidence>
<keyword evidence="12" id="KW-1185">Reference proteome</keyword>
<dbReference type="PROSITE" id="PS00587">
    <property type="entry name" value="GLYCOSYL_HYDROL_F17"/>
    <property type="match status" value="1"/>
</dbReference>
<feature type="compositionally biased region" description="Low complexity" evidence="9">
    <location>
        <begin position="86"/>
        <end position="103"/>
    </location>
</feature>
<dbReference type="Proteomes" id="UP000249363">
    <property type="component" value="Unassembled WGS sequence"/>
</dbReference>
<keyword evidence="3" id="KW-0134">Cell wall</keyword>
<keyword evidence="4" id="KW-0964">Secreted</keyword>
<dbReference type="InterPro" id="IPR017853">
    <property type="entry name" value="GH"/>
</dbReference>
<dbReference type="GO" id="GO:0005975">
    <property type="term" value="P:carbohydrate metabolic process"/>
    <property type="evidence" value="ECO:0007669"/>
    <property type="project" value="InterPro"/>
</dbReference>
<protein>
    <submittedName>
        <fullName evidence="11">Uncharacterized protein</fullName>
    </submittedName>
</protein>
<dbReference type="InterPro" id="IPR050732">
    <property type="entry name" value="Beta-glucan_modifiers"/>
</dbReference>
<evidence type="ECO:0000256" key="7">
    <source>
        <dbReference type="RuleBase" id="RU004335"/>
    </source>
</evidence>
<keyword evidence="6 8" id="KW-0378">Hydrolase</keyword>
<proteinExistence type="inferred from homology"/>
<dbReference type="GO" id="GO:0009986">
    <property type="term" value="C:cell surface"/>
    <property type="evidence" value="ECO:0007669"/>
    <property type="project" value="TreeGrafter"/>
</dbReference>
<dbReference type="GO" id="GO:0042973">
    <property type="term" value="F:glucan endo-1,3-beta-D-glucosidase activity"/>
    <property type="evidence" value="ECO:0007669"/>
    <property type="project" value="TreeGrafter"/>
</dbReference>
<evidence type="ECO:0000313" key="12">
    <source>
        <dbReference type="Proteomes" id="UP000249363"/>
    </source>
</evidence>
<dbReference type="Pfam" id="PF00332">
    <property type="entry name" value="Glyco_hydro_17"/>
    <property type="match status" value="1"/>
</dbReference>
<evidence type="ECO:0000256" key="6">
    <source>
        <dbReference type="ARBA" id="ARBA00022801"/>
    </source>
</evidence>
<feature type="compositionally biased region" description="Polar residues" evidence="9">
    <location>
        <begin position="65"/>
        <end position="75"/>
    </location>
</feature>
<reference evidence="11 12" key="1">
    <citation type="journal article" date="2017" name="Biotechnol. Biofuels">
        <title>Differential beta-glucosidase expression as a function of carbon source availability in Talaromyces amestolkiae: a genomic and proteomic approach.</title>
        <authorList>
            <person name="de Eugenio L.I."/>
            <person name="Mendez-Liter J.A."/>
            <person name="Nieto-Dominguez M."/>
            <person name="Alonso L."/>
            <person name="Gil-Munoz J."/>
            <person name="Barriuso J."/>
            <person name="Prieto A."/>
            <person name="Martinez M.J."/>
        </authorList>
    </citation>
    <scope>NUCLEOTIDE SEQUENCE [LARGE SCALE GENOMIC DNA]</scope>
    <source>
        <strain evidence="11 12">CIB</strain>
    </source>
</reference>
<evidence type="ECO:0000256" key="5">
    <source>
        <dbReference type="ARBA" id="ARBA00022729"/>
    </source>
</evidence>
<evidence type="ECO:0000256" key="3">
    <source>
        <dbReference type="ARBA" id="ARBA00022512"/>
    </source>
</evidence>
<dbReference type="GO" id="GO:0009277">
    <property type="term" value="C:fungal-type cell wall"/>
    <property type="evidence" value="ECO:0007669"/>
    <property type="project" value="TreeGrafter"/>
</dbReference>
<dbReference type="AlphaFoldDB" id="A0A364KYX3"/>
<feature type="signal peptide" evidence="10">
    <location>
        <begin position="1"/>
        <end position="19"/>
    </location>
</feature>
<evidence type="ECO:0000256" key="2">
    <source>
        <dbReference type="ARBA" id="ARBA00008773"/>
    </source>
</evidence>
<feature type="chain" id="PRO_5016561300" evidence="10">
    <location>
        <begin position="20"/>
        <end position="414"/>
    </location>
</feature>
<gene>
    <name evidence="11" type="ORF">BHQ10_004746</name>
</gene>
<evidence type="ECO:0000313" key="11">
    <source>
        <dbReference type="EMBL" id="RAO68734.1"/>
    </source>
</evidence>
<name>A0A364KYX3_TALAM</name>
<comment type="caution">
    <text evidence="11">The sequence shown here is derived from an EMBL/GenBank/DDBJ whole genome shotgun (WGS) entry which is preliminary data.</text>
</comment>
<comment type="similarity">
    <text evidence="2 7">Belongs to the glycosyl hydrolase 17 family.</text>
</comment>
<comment type="subcellular location">
    <subcellularLocation>
        <location evidence="1">Secreted</location>
        <location evidence="1">Cell wall</location>
    </subcellularLocation>
</comment>
<evidence type="ECO:0000256" key="8">
    <source>
        <dbReference type="RuleBase" id="RU004336"/>
    </source>
</evidence>
<keyword evidence="5 10" id="KW-0732">Signal</keyword>
<dbReference type="GO" id="GO:0005576">
    <property type="term" value="C:extracellular region"/>
    <property type="evidence" value="ECO:0007669"/>
    <property type="project" value="TreeGrafter"/>
</dbReference>
<dbReference type="SUPFAM" id="SSF51445">
    <property type="entry name" value="(Trans)glycosidases"/>
    <property type="match status" value="1"/>
</dbReference>
<accession>A0A364KYX3</accession>
<dbReference type="PANTHER" id="PTHR16631">
    <property type="entry name" value="GLUCAN 1,3-BETA-GLUCOSIDASE"/>
    <property type="match status" value="1"/>
</dbReference>
<evidence type="ECO:0000256" key="9">
    <source>
        <dbReference type="SAM" id="MobiDB-lite"/>
    </source>
</evidence>
<dbReference type="Gene3D" id="3.20.20.80">
    <property type="entry name" value="Glycosidases"/>
    <property type="match status" value="1"/>
</dbReference>
<dbReference type="EMBL" id="MIKG01000008">
    <property type="protein sequence ID" value="RAO68734.1"/>
    <property type="molecule type" value="Genomic_DNA"/>
</dbReference>